<organism evidence="1 2">
    <name type="scientific">Haematobacter massiliensis</name>
    <dbReference type="NCBI Taxonomy" id="195105"/>
    <lineage>
        <taxon>Bacteria</taxon>
        <taxon>Pseudomonadati</taxon>
        <taxon>Pseudomonadota</taxon>
        <taxon>Alphaproteobacteria</taxon>
        <taxon>Rhodobacterales</taxon>
        <taxon>Paracoccaceae</taxon>
        <taxon>Haematobacter</taxon>
    </lineage>
</organism>
<name>A0A086XUI7_9RHOB</name>
<dbReference type="EMBL" id="JGYG01000023">
    <property type="protein sequence ID" value="KFI25687.1"/>
    <property type="molecule type" value="Genomic_DNA"/>
</dbReference>
<dbReference type="eggNOG" id="ENOG502ZJ3C">
    <property type="taxonomic scope" value="Bacteria"/>
</dbReference>
<reference evidence="1 2" key="1">
    <citation type="submission" date="2014-03" db="EMBL/GenBank/DDBJ databases">
        <title>Genome of Haematobacter massiliensis CCUG 47968.</title>
        <authorList>
            <person name="Wang D."/>
            <person name="Wang G."/>
        </authorList>
    </citation>
    <scope>NUCLEOTIDE SEQUENCE [LARGE SCALE GENOMIC DNA]</scope>
    <source>
        <strain evidence="1 2">CCUG 47968</strain>
    </source>
</reference>
<dbReference type="AlphaFoldDB" id="A0A086XUI7"/>
<gene>
    <name evidence="1" type="ORF">CN97_07815</name>
</gene>
<proteinExistence type="predicted"/>
<comment type="caution">
    <text evidence="1">The sequence shown here is derived from an EMBL/GenBank/DDBJ whole genome shotgun (WGS) entry which is preliminary data.</text>
</comment>
<evidence type="ECO:0000313" key="2">
    <source>
        <dbReference type="Proteomes" id="UP000028826"/>
    </source>
</evidence>
<accession>A0A086XUI7</accession>
<protein>
    <submittedName>
        <fullName evidence="1">Uncharacterized protein</fullName>
    </submittedName>
</protein>
<dbReference type="STRING" id="195105.CN97_07815"/>
<dbReference type="Proteomes" id="UP000028826">
    <property type="component" value="Unassembled WGS sequence"/>
</dbReference>
<dbReference type="RefSeq" id="WP_088216949.1">
    <property type="nucleotide sequence ID" value="NZ_JGYG01000023.1"/>
</dbReference>
<dbReference type="OrthoDB" id="7868718at2"/>
<keyword evidence="2" id="KW-1185">Reference proteome</keyword>
<sequence length="104" mass="11555">MDYDEGKVLLGNAIRPFVRKGGKLRYQPFVAKDGRIHWQVFGIQPNGHELPVYVVRTGEARVLKTIGAVLNYHQEYFPLATELCVGILPLEEGQTSGGDEEAEG</sequence>
<evidence type="ECO:0000313" key="1">
    <source>
        <dbReference type="EMBL" id="KFI25687.1"/>
    </source>
</evidence>